<sequence length="202" mass="22530">MTGEPPVWTAGGEVLLLGFGTSFMATAPPPGGDQPPSYTPEEVSEFMAAFNFFDQKKEGKIAIQQLGSVFRALGFDPADAKIQNLLEEINLKDHRFVEAEEFIRLLARRRPEVDQARQIKESFAMFDLDADKEGVPRRGFLAVDELRRLLTTTGDRLPDNEADELIKAADPSGLGYIAYDAFVEQQFAPPPKKKKGKKKKKK</sequence>
<accession>A0ABQ8UX78</accession>
<feature type="domain" description="EF-hand" evidence="2">
    <location>
        <begin position="41"/>
        <end position="76"/>
    </location>
</feature>
<name>A0ABQ8UX78_9EUKA</name>
<dbReference type="PANTHER" id="PTHR23048:SF0">
    <property type="entry name" value="CALMODULIN LIKE 3"/>
    <property type="match status" value="1"/>
</dbReference>
<dbReference type="InterPro" id="IPR002048">
    <property type="entry name" value="EF_hand_dom"/>
</dbReference>
<dbReference type="CDD" id="cd00051">
    <property type="entry name" value="EFh"/>
    <property type="match status" value="1"/>
</dbReference>
<dbReference type="InterPro" id="IPR050230">
    <property type="entry name" value="CALM/Myosin/TropC-like"/>
</dbReference>
<evidence type="ECO:0000259" key="2">
    <source>
        <dbReference type="PROSITE" id="PS50222"/>
    </source>
</evidence>
<dbReference type="Gene3D" id="1.10.238.10">
    <property type="entry name" value="EF-hand"/>
    <property type="match status" value="2"/>
</dbReference>
<gene>
    <name evidence="3" type="ORF">PAPYR_734</name>
</gene>
<keyword evidence="1" id="KW-0677">Repeat</keyword>
<dbReference type="SUPFAM" id="SSF47473">
    <property type="entry name" value="EF-hand"/>
    <property type="match status" value="1"/>
</dbReference>
<organism evidence="3 4">
    <name type="scientific">Paratrimastix pyriformis</name>
    <dbReference type="NCBI Taxonomy" id="342808"/>
    <lineage>
        <taxon>Eukaryota</taxon>
        <taxon>Metamonada</taxon>
        <taxon>Preaxostyla</taxon>
        <taxon>Paratrimastigidae</taxon>
        <taxon>Paratrimastix</taxon>
    </lineage>
</organism>
<evidence type="ECO:0000256" key="1">
    <source>
        <dbReference type="ARBA" id="ARBA00022737"/>
    </source>
</evidence>
<evidence type="ECO:0000313" key="3">
    <source>
        <dbReference type="EMBL" id="KAJ4462721.1"/>
    </source>
</evidence>
<dbReference type="PANTHER" id="PTHR23048">
    <property type="entry name" value="MYOSIN LIGHT CHAIN 1, 3"/>
    <property type="match status" value="1"/>
</dbReference>
<protein>
    <submittedName>
        <fullName evidence="3">Calmodulin A</fullName>
    </submittedName>
</protein>
<comment type="caution">
    <text evidence="3">The sequence shown here is derived from an EMBL/GenBank/DDBJ whole genome shotgun (WGS) entry which is preliminary data.</text>
</comment>
<dbReference type="Pfam" id="PF13833">
    <property type="entry name" value="EF-hand_8"/>
    <property type="match status" value="1"/>
</dbReference>
<proteinExistence type="predicted"/>
<dbReference type="PROSITE" id="PS50222">
    <property type="entry name" value="EF_HAND_2"/>
    <property type="match status" value="1"/>
</dbReference>
<keyword evidence="4" id="KW-1185">Reference proteome</keyword>
<dbReference type="EMBL" id="JAPMOS010000002">
    <property type="protein sequence ID" value="KAJ4462721.1"/>
    <property type="molecule type" value="Genomic_DNA"/>
</dbReference>
<evidence type="ECO:0000313" key="4">
    <source>
        <dbReference type="Proteomes" id="UP001141327"/>
    </source>
</evidence>
<dbReference type="InterPro" id="IPR011992">
    <property type="entry name" value="EF-hand-dom_pair"/>
</dbReference>
<reference evidence="3" key="1">
    <citation type="journal article" date="2022" name="bioRxiv">
        <title>Genomics of Preaxostyla Flagellates Illuminates Evolutionary Transitions and the Path Towards Mitochondrial Loss.</title>
        <authorList>
            <person name="Novak L.V.F."/>
            <person name="Treitli S.C."/>
            <person name="Pyrih J."/>
            <person name="Halakuc P."/>
            <person name="Pipaliya S.V."/>
            <person name="Vacek V."/>
            <person name="Brzon O."/>
            <person name="Soukal P."/>
            <person name="Eme L."/>
            <person name="Dacks J.B."/>
            <person name="Karnkowska A."/>
            <person name="Elias M."/>
            <person name="Hampl V."/>
        </authorList>
    </citation>
    <scope>NUCLEOTIDE SEQUENCE</scope>
    <source>
        <strain evidence="3">RCP-MX</strain>
    </source>
</reference>
<dbReference type="Proteomes" id="UP001141327">
    <property type="component" value="Unassembled WGS sequence"/>
</dbReference>